<dbReference type="Pfam" id="PF13581">
    <property type="entry name" value="HATPase_c_2"/>
    <property type="match status" value="1"/>
</dbReference>
<dbReference type="InterPro" id="IPR001789">
    <property type="entry name" value="Sig_transdc_resp-reg_receiver"/>
</dbReference>
<name>A0A1V2DWH3_9GAMM</name>
<dbReference type="SUPFAM" id="SSF81606">
    <property type="entry name" value="PP2C-like"/>
    <property type="match status" value="1"/>
</dbReference>
<dbReference type="SUPFAM" id="SSF52172">
    <property type="entry name" value="CheY-like"/>
    <property type="match status" value="1"/>
</dbReference>
<sequence>MTPSCLRILIADDSDSDRLILKTLLCRLGHRVQAARDGAEAVELFRREGADLVLLDALMPRMDGMEAAREIKSLAGDRLVPVIFLTSLSDAEDLARCLASGGDDFLTKPYNRIILDAKLKAFDRMRRMHEALAEQHALARERNRQLLDEQTTARRVFDNVAHTGCLDAANIRYHASPLSIFNGDVLFASPRPDGGLLVFLGDFTGHGLPAAMGAMPVAEIFYGMAAKGFSGADVLREINQKLKRILPIGMFCCGAMLEVDFKAGQIGIWNGGLPEGWLFRAGASPRPLPSRHLPLGILPPEQFRADLTAYPASTGDTVLLMTDGVLECQASDGTLFGEAGVRRCLRRRQQGEHPFDVVFQAMADFSHRAREADDLTLFSLDMIDRTGLALRPEPGESSALSGPSEWRCEYEVRGSTLAEFNPLPLLLHICMEVPGLRARSGEVYLLLSELYNNALEHGILRLPSDWKRSPDGFGQYYRERQRRLAEVSDHGIVFRLHHARKPWGGRLRVTCEDTGDGFDHANHPVARDSGPVGDGPRYAGRGLMLLKRLARTVTFHGRGNCVEIVYDWRLPSAPSITDGCPPPAAGGRDD</sequence>
<comment type="caution">
    <text evidence="4">The sequence shown here is derived from an EMBL/GenBank/DDBJ whole genome shotgun (WGS) entry which is preliminary data.</text>
</comment>
<dbReference type="CDD" id="cd16936">
    <property type="entry name" value="HATPase_RsbW-like"/>
    <property type="match status" value="1"/>
</dbReference>
<keyword evidence="1" id="KW-0378">Hydrolase</keyword>
<dbReference type="InterPro" id="IPR052016">
    <property type="entry name" value="Bact_Sigma-Reg"/>
</dbReference>
<evidence type="ECO:0000313" key="4">
    <source>
        <dbReference type="EMBL" id="ONF45134.1"/>
    </source>
</evidence>
<keyword evidence="2" id="KW-0597">Phosphoprotein</keyword>
<organism evidence="4 5">
    <name type="scientific">Marinobacter lutaoensis</name>
    <dbReference type="NCBI Taxonomy" id="135739"/>
    <lineage>
        <taxon>Bacteria</taxon>
        <taxon>Pseudomonadati</taxon>
        <taxon>Pseudomonadota</taxon>
        <taxon>Gammaproteobacteria</taxon>
        <taxon>Pseudomonadales</taxon>
        <taxon>Marinobacteraceae</taxon>
        <taxon>Marinobacter</taxon>
    </lineage>
</organism>
<dbReference type="PANTHER" id="PTHR43156">
    <property type="entry name" value="STAGE II SPORULATION PROTEIN E-RELATED"/>
    <property type="match status" value="1"/>
</dbReference>
<reference evidence="4 5" key="1">
    <citation type="submission" date="2016-12" db="EMBL/GenBank/DDBJ databases">
        <title>Marinobacter lutaoensis whole genome sequencing.</title>
        <authorList>
            <person name="Verma A."/>
            <person name="Krishnamurthi S."/>
        </authorList>
    </citation>
    <scope>NUCLEOTIDE SEQUENCE [LARGE SCALE GENOMIC DNA]</scope>
    <source>
        <strain evidence="4 5">T5054</strain>
    </source>
</reference>
<dbReference type="InterPro" id="IPR036457">
    <property type="entry name" value="PPM-type-like_dom_sf"/>
</dbReference>
<dbReference type="OrthoDB" id="9811749at2"/>
<dbReference type="InterPro" id="IPR011006">
    <property type="entry name" value="CheY-like_superfamily"/>
</dbReference>
<dbReference type="InterPro" id="IPR003594">
    <property type="entry name" value="HATPase_dom"/>
</dbReference>
<evidence type="ECO:0000256" key="2">
    <source>
        <dbReference type="PROSITE-ProRule" id="PRU00169"/>
    </source>
</evidence>
<dbReference type="Proteomes" id="UP000189339">
    <property type="component" value="Unassembled WGS sequence"/>
</dbReference>
<gene>
    <name evidence="4" type="ORF">BTO32_01270</name>
</gene>
<dbReference type="GO" id="GO:0016791">
    <property type="term" value="F:phosphatase activity"/>
    <property type="evidence" value="ECO:0007669"/>
    <property type="project" value="TreeGrafter"/>
</dbReference>
<feature type="modified residue" description="4-aspartylphosphate" evidence="2">
    <location>
        <position position="56"/>
    </location>
</feature>
<dbReference type="SMART" id="SM00448">
    <property type="entry name" value="REC"/>
    <property type="match status" value="1"/>
</dbReference>
<accession>A0A1V2DWH3</accession>
<dbReference type="Gene3D" id="3.40.50.2300">
    <property type="match status" value="1"/>
</dbReference>
<dbReference type="Pfam" id="PF07228">
    <property type="entry name" value="SpoIIE"/>
    <property type="match status" value="1"/>
</dbReference>
<protein>
    <submittedName>
        <fullName evidence="4">Fused response regulator/phosphatase</fullName>
    </submittedName>
</protein>
<dbReference type="PROSITE" id="PS50110">
    <property type="entry name" value="RESPONSE_REGULATORY"/>
    <property type="match status" value="1"/>
</dbReference>
<dbReference type="InterPro" id="IPR036890">
    <property type="entry name" value="HATPase_C_sf"/>
</dbReference>
<dbReference type="GO" id="GO:0000160">
    <property type="term" value="P:phosphorelay signal transduction system"/>
    <property type="evidence" value="ECO:0007669"/>
    <property type="project" value="InterPro"/>
</dbReference>
<dbReference type="EMBL" id="MSCW01000001">
    <property type="protein sequence ID" value="ONF45134.1"/>
    <property type="molecule type" value="Genomic_DNA"/>
</dbReference>
<evidence type="ECO:0000259" key="3">
    <source>
        <dbReference type="PROSITE" id="PS50110"/>
    </source>
</evidence>
<evidence type="ECO:0000256" key="1">
    <source>
        <dbReference type="ARBA" id="ARBA00022801"/>
    </source>
</evidence>
<dbReference type="SMART" id="SM00331">
    <property type="entry name" value="PP2C_SIG"/>
    <property type="match status" value="1"/>
</dbReference>
<proteinExistence type="predicted"/>
<dbReference type="Gene3D" id="3.60.40.10">
    <property type="entry name" value="PPM-type phosphatase domain"/>
    <property type="match status" value="1"/>
</dbReference>
<feature type="domain" description="Response regulatory" evidence="3">
    <location>
        <begin position="7"/>
        <end position="123"/>
    </location>
</feature>
<dbReference type="InterPro" id="IPR001932">
    <property type="entry name" value="PPM-type_phosphatase-like_dom"/>
</dbReference>
<dbReference type="Gene3D" id="3.30.565.10">
    <property type="entry name" value="Histidine kinase-like ATPase, C-terminal domain"/>
    <property type="match status" value="1"/>
</dbReference>
<dbReference type="Pfam" id="PF00072">
    <property type="entry name" value="Response_reg"/>
    <property type="match status" value="1"/>
</dbReference>
<dbReference type="RefSeq" id="WP_076722629.1">
    <property type="nucleotide sequence ID" value="NZ_MSCW01000001.1"/>
</dbReference>
<dbReference type="STRING" id="135739.BTO32_01270"/>
<dbReference type="PANTHER" id="PTHR43156:SF2">
    <property type="entry name" value="STAGE II SPORULATION PROTEIN E"/>
    <property type="match status" value="1"/>
</dbReference>
<keyword evidence="5" id="KW-1185">Reference proteome</keyword>
<evidence type="ECO:0000313" key="5">
    <source>
        <dbReference type="Proteomes" id="UP000189339"/>
    </source>
</evidence>
<dbReference type="AlphaFoldDB" id="A0A1V2DWH3"/>